<dbReference type="InterPro" id="IPR026444">
    <property type="entry name" value="Secre_tail"/>
</dbReference>
<dbReference type="SUPFAM" id="SSF48726">
    <property type="entry name" value="Immunoglobulin"/>
    <property type="match status" value="1"/>
</dbReference>
<keyword evidence="3" id="KW-1185">Reference proteome</keyword>
<dbReference type="InterPro" id="IPR036179">
    <property type="entry name" value="Ig-like_dom_sf"/>
</dbReference>
<protein>
    <submittedName>
        <fullName evidence="2">T9SS type A sorting domain-containing protein</fullName>
    </submittedName>
</protein>
<proteinExistence type="predicted"/>
<accession>A0ABS3YMC1</accession>
<evidence type="ECO:0000259" key="1">
    <source>
        <dbReference type="PROSITE" id="PS50835"/>
    </source>
</evidence>
<dbReference type="InterPro" id="IPR007110">
    <property type="entry name" value="Ig-like_dom"/>
</dbReference>
<reference evidence="2 3" key="1">
    <citation type="submission" date="2021-03" db="EMBL/GenBank/DDBJ databases">
        <title>Assistant Professor.</title>
        <authorList>
            <person name="Huq M.A."/>
        </authorList>
    </citation>
    <scope>NUCLEOTIDE SEQUENCE [LARGE SCALE GENOMIC DNA]</scope>
    <source>
        <strain evidence="2 3">MAH-29</strain>
    </source>
</reference>
<evidence type="ECO:0000313" key="2">
    <source>
        <dbReference type="EMBL" id="MBO9198747.1"/>
    </source>
</evidence>
<dbReference type="PROSITE" id="PS50835">
    <property type="entry name" value="IG_LIKE"/>
    <property type="match status" value="1"/>
</dbReference>
<name>A0ABS3YMC1_9BACT</name>
<dbReference type="InterPro" id="IPR013783">
    <property type="entry name" value="Ig-like_fold"/>
</dbReference>
<sequence length="932" mass="97327">MKNFTHPALRSWLKLFLKVIVCTLWLLCIVSAAISRDLRLPHLGQNPGDQTVCAGSSPVFSIGTVTGTSGTTTIQWEVSVNGGGSYSTVSNGVSYSGATTASLTVLNVSTALNGNRYRCVVTDATGSTVSNAALLSVNATPAVSSATRTTTVCEGATGAGLQVTNDPALSYQWQVSSNNGGSWNNVNAGDGYTGGTTNDLTYPAASLSMNGYLFRYTASNSVTTCNATSIALDTLRVLSKPVFTGGTVSPLSATICPNGNTVFTANPTGAAAMAYQWQVRQVLPTSGVFANVSDDAVYSGAQTKTLNITAFTGAAGSSWQVQLVASYPSTLGCASSSLGAIIIRTLPSVAVQPKDTTVCANSPAGFKVTGSGSATLTYQWQTDNGTAGVSWSNTASIGTVPTILELGPVTTAMNGFRYRVTVSNSCTPPATSAERVLTVRRSGTWLGYKDTKWEEPMNWCGGIPDRTIDVLVPNWPSNMPNISDGTGTALFKSLEIENAARLTISGGAVENMTGPFNLQGTVIYSALREQTVFPADHGSLEINGTGNKSLSSPVAISHNLVLGGSAKLVTRTNILTMKTGSNPVVTSAFNDPATSWIVTGNGNAGAANTGIGGLRIEQVDAADGAVLFPVGPTPTAYNPLQLTNGGTVDHFTVAVNDQTIPGGIYAAGVNRTWLVSEAVVGGSNVMLSLKWQGNEEQSLFDRIQTQIIRSNGSQIVESSAKAPASGGDPYARADGAFATLTQFSVASSAVVLAVQLSSFTVQRSGNGAVGLAWNTTGISLPEYFDVQRSADGVHFVTIGRVEGERDKTAYNFTDNVPGTGIVYYRLLMMDLQNEMVASSIRSVVLNSNNLAQLRPSATAGTITKVYIQSSKQTVASLYVTDIAGRIHLRQSVSVNKGENLLPLWIGDLGKGVYYVHVKSGDGNSQVLTLMKQ</sequence>
<dbReference type="Gene3D" id="2.60.40.10">
    <property type="entry name" value="Immunoglobulins"/>
    <property type="match status" value="2"/>
</dbReference>
<feature type="domain" description="Ig-like" evidence="1">
    <location>
        <begin position="44"/>
        <end position="136"/>
    </location>
</feature>
<organism evidence="2 3">
    <name type="scientific">Niastella soli</name>
    <dbReference type="NCBI Taxonomy" id="2821487"/>
    <lineage>
        <taxon>Bacteria</taxon>
        <taxon>Pseudomonadati</taxon>
        <taxon>Bacteroidota</taxon>
        <taxon>Chitinophagia</taxon>
        <taxon>Chitinophagales</taxon>
        <taxon>Chitinophagaceae</taxon>
        <taxon>Niastella</taxon>
    </lineage>
</organism>
<dbReference type="EMBL" id="JAGHKO010000001">
    <property type="protein sequence ID" value="MBO9198747.1"/>
    <property type="molecule type" value="Genomic_DNA"/>
</dbReference>
<gene>
    <name evidence="2" type="ORF">J7I42_00640</name>
</gene>
<dbReference type="RefSeq" id="WP_209136833.1">
    <property type="nucleotide sequence ID" value="NZ_JAGHKO010000001.1"/>
</dbReference>
<dbReference type="NCBIfam" id="TIGR04183">
    <property type="entry name" value="Por_Secre_tail"/>
    <property type="match status" value="1"/>
</dbReference>
<comment type="caution">
    <text evidence="2">The sequence shown here is derived from an EMBL/GenBank/DDBJ whole genome shotgun (WGS) entry which is preliminary data.</text>
</comment>
<evidence type="ECO:0000313" key="3">
    <source>
        <dbReference type="Proteomes" id="UP000677244"/>
    </source>
</evidence>
<dbReference type="Proteomes" id="UP000677244">
    <property type="component" value="Unassembled WGS sequence"/>
</dbReference>